<dbReference type="AlphaFoldDB" id="A0A2J7ZGU1"/>
<reference evidence="3 4" key="1">
    <citation type="journal article" date="2017" name="Mol. Biol. Evol.">
        <title>The 4-celled Tetrabaena socialis nuclear genome reveals the essential components for genetic control of cell number at the origin of multicellularity in the volvocine lineage.</title>
        <authorList>
            <person name="Featherston J."/>
            <person name="Arakaki Y."/>
            <person name="Hanschen E.R."/>
            <person name="Ferris P.J."/>
            <person name="Michod R.E."/>
            <person name="Olson B.J.S.C."/>
            <person name="Nozaki H."/>
            <person name="Durand P.M."/>
        </authorList>
    </citation>
    <scope>NUCLEOTIDE SEQUENCE [LARGE SCALE GENOMIC DNA]</scope>
    <source>
        <strain evidence="3 4">NIES-571</strain>
    </source>
</reference>
<organism evidence="3 4">
    <name type="scientific">Tetrabaena socialis</name>
    <dbReference type="NCBI Taxonomy" id="47790"/>
    <lineage>
        <taxon>Eukaryota</taxon>
        <taxon>Viridiplantae</taxon>
        <taxon>Chlorophyta</taxon>
        <taxon>core chlorophytes</taxon>
        <taxon>Chlorophyceae</taxon>
        <taxon>CS clade</taxon>
        <taxon>Chlamydomonadales</taxon>
        <taxon>Tetrabaenaceae</taxon>
        <taxon>Tetrabaena</taxon>
    </lineage>
</organism>
<keyword evidence="2" id="KW-0663">Pyridoxal phosphate</keyword>
<sequence>TLQSSSPSYLLMASLDAARAQAAQGGALDEAVAAAQLIRSAVSRCQHLELLDTASASAASVLCFDPLRLTLLVDRLGLAGGGFQAAEWLEQRHGVVPELATAKTVVLALGPGTLLEHARVAAAALQDLDRDAHQAAAELNSGAGTGGDGGLATPPFRDAACEFSGSGSVGRAADVAEAACVQPPPCSPAPDYTVAEVALTPREAYFARTERWAIA</sequence>
<dbReference type="OrthoDB" id="5978656at2759"/>
<dbReference type="EMBL" id="PGGS01002780">
    <property type="protein sequence ID" value="PNG99491.1"/>
    <property type="molecule type" value="Genomic_DNA"/>
</dbReference>
<dbReference type="InterPro" id="IPR015424">
    <property type="entry name" value="PyrdxlP-dep_Trfase"/>
</dbReference>
<proteinExistence type="predicted"/>
<dbReference type="InterPro" id="IPR052357">
    <property type="entry name" value="Orn_Lys_Arg_decarboxylase-I"/>
</dbReference>
<comment type="cofactor">
    <cofactor evidence="1">
        <name>pyridoxal 5'-phosphate</name>
        <dbReference type="ChEBI" id="CHEBI:597326"/>
    </cofactor>
</comment>
<comment type="caution">
    <text evidence="3">The sequence shown here is derived from an EMBL/GenBank/DDBJ whole genome shotgun (WGS) entry which is preliminary data.</text>
</comment>
<dbReference type="Proteomes" id="UP000236333">
    <property type="component" value="Unassembled WGS sequence"/>
</dbReference>
<evidence type="ECO:0000313" key="4">
    <source>
        <dbReference type="Proteomes" id="UP000236333"/>
    </source>
</evidence>
<name>A0A2J7ZGU1_9CHLO</name>
<evidence type="ECO:0000313" key="3">
    <source>
        <dbReference type="EMBL" id="PNG99491.1"/>
    </source>
</evidence>
<gene>
    <name evidence="3" type="ORF">TSOC_014728</name>
</gene>
<keyword evidence="4" id="KW-1185">Reference proteome</keyword>
<feature type="non-terminal residue" evidence="3">
    <location>
        <position position="1"/>
    </location>
</feature>
<dbReference type="Gene3D" id="3.90.1150.150">
    <property type="match status" value="1"/>
</dbReference>
<dbReference type="PANTHER" id="PTHR43277:SF4">
    <property type="entry name" value="ARGININE DECARBOXYLASE"/>
    <property type="match status" value="1"/>
</dbReference>
<evidence type="ECO:0000256" key="2">
    <source>
        <dbReference type="ARBA" id="ARBA00022898"/>
    </source>
</evidence>
<accession>A0A2J7ZGU1</accession>
<evidence type="ECO:0000256" key="1">
    <source>
        <dbReference type="ARBA" id="ARBA00001933"/>
    </source>
</evidence>
<dbReference type="PANTHER" id="PTHR43277">
    <property type="entry name" value="ARGININE DECARBOXYLASE"/>
    <property type="match status" value="1"/>
</dbReference>
<protein>
    <submittedName>
        <fullName evidence="3">Arginine decarboxylase</fullName>
    </submittedName>
</protein>
<dbReference type="SUPFAM" id="SSF53383">
    <property type="entry name" value="PLP-dependent transferases"/>
    <property type="match status" value="1"/>
</dbReference>